<dbReference type="Proteomes" id="UP000680348">
    <property type="component" value="Unassembled WGS sequence"/>
</dbReference>
<gene>
    <name evidence="3" type="ORF">KEU06_05590</name>
</gene>
<evidence type="ECO:0000313" key="4">
    <source>
        <dbReference type="Proteomes" id="UP000680348"/>
    </source>
</evidence>
<evidence type="ECO:0000313" key="3">
    <source>
        <dbReference type="EMBL" id="MBS3648101.1"/>
    </source>
</evidence>
<proteinExistence type="predicted"/>
<dbReference type="EMBL" id="JAGWCR010000002">
    <property type="protein sequence ID" value="MBS3648101.1"/>
    <property type="molecule type" value="Genomic_DNA"/>
</dbReference>
<dbReference type="Pfam" id="PF07811">
    <property type="entry name" value="TadE"/>
    <property type="match status" value="1"/>
</dbReference>
<dbReference type="InterPro" id="IPR012495">
    <property type="entry name" value="TadE-like_dom"/>
</dbReference>
<keyword evidence="1" id="KW-0472">Membrane</keyword>
<keyword evidence="4" id="KW-1185">Reference proteome</keyword>
<feature type="domain" description="TadE-like" evidence="2">
    <location>
        <begin position="17"/>
        <end position="59"/>
    </location>
</feature>
<comment type="caution">
    <text evidence="3">The sequence shown here is derived from an EMBL/GenBank/DDBJ whole genome shotgun (WGS) entry which is preliminary data.</text>
</comment>
<keyword evidence="1" id="KW-1133">Transmembrane helix</keyword>
<protein>
    <submittedName>
        <fullName evidence="3">Pilus assembly protein</fullName>
    </submittedName>
</protein>
<name>A0A942DZ80_9HYPH</name>
<organism evidence="3 4">
    <name type="scientific">Pseudaminobacter soli</name>
    <name type="common">ex Zhang et al. 2022</name>
    <dbReference type="NCBI Taxonomy" id="2831468"/>
    <lineage>
        <taxon>Bacteria</taxon>
        <taxon>Pseudomonadati</taxon>
        <taxon>Pseudomonadota</taxon>
        <taxon>Alphaproteobacteria</taxon>
        <taxon>Hyphomicrobiales</taxon>
        <taxon>Phyllobacteriaceae</taxon>
        <taxon>Pseudaminobacter</taxon>
    </lineage>
</organism>
<accession>A0A942DZ80</accession>
<evidence type="ECO:0000256" key="1">
    <source>
        <dbReference type="SAM" id="Phobius"/>
    </source>
</evidence>
<keyword evidence="1" id="KW-0812">Transmembrane</keyword>
<dbReference type="AlphaFoldDB" id="A0A942DZ80"/>
<feature type="transmembrane region" description="Helical" evidence="1">
    <location>
        <begin position="20"/>
        <end position="45"/>
    </location>
</feature>
<sequence>MNRLATLLGRLHRDTQGAVLAETIVVVPFVTLFSVGILEFGNMFWQKEQIETGLRDAARYLSRCQPTNKAAGFESYCTEGLARRLAYYGTVADGTTAPRVTGWTPSRSEINFDYPMRNGQKVVVARTDHVYSASPLFNWLRLDRITIQAYHEQRYVGW</sequence>
<reference evidence="3" key="1">
    <citation type="submission" date="2021-04" db="EMBL/GenBank/DDBJ databases">
        <title>Pseudaminobacter soli sp. nov., isolated from paddy soil contaminated by heavy metals.</title>
        <authorList>
            <person name="Zhang K."/>
        </authorList>
    </citation>
    <scope>NUCLEOTIDE SEQUENCE</scope>
    <source>
        <strain evidence="3">19-2017</strain>
    </source>
</reference>
<evidence type="ECO:0000259" key="2">
    <source>
        <dbReference type="Pfam" id="PF07811"/>
    </source>
</evidence>